<evidence type="ECO:0000256" key="6">
    <source>
        <dbReference type="ARBA" id="ARBA00022723"/>
    </source>
</evidence>
<dbReference type="PANTHER" id="PTHR30040">
    <property type="entry name" value="THIAMINE BIOSYNTHESIS LIPOPROTEIN APBE"/>
    <property type="match status" value="1"/>
</dbReference>
<dbReference type="eggNOG" id="COG1477">
    <property type="taxonomic scope" value="Bacteria"/>
</dbReference>
<evidence type="ECO:0000256" key="4">
    <source>
        <dbReference type="ARBA" id="ARBA00022630"/>
    </source>
</evidence>
<comment type="caution">
    <text evidence="11">The sequence shown here is derived from an EMBL/GenBank/DDBJ whole genome shotgun (WGS) entry which is preliminary data.</text>
</comment>
<dbReference type="AlphaFoldDB" id="A0A0R1KIM3"/>
<keyword evidence="8" id="KW-0460">Magnesium</keyword>
<dbReference type="RefSeq" id="WP_025023644.1">
    <property type="nucleotide sequence ID" value="NZ_AZDZ01000002.1"/>
</dbReference>
<dbReference type="GO" id="GO:0046872">
    <property type="term" value="F:metal ion binding"/>
    <property type="evidence" value="ECO:0007669"/>
    <property type="project" value="UniProtKB-KW"/>
</dbReference>
<dbReference type="PANTHER" id="PTHR30040:SF2">
    <property type="entry name" value="FAD:PROTEIN FMN TRANSFERASE"/>
    <property type="match status" value="1"/>
</dbReference>
<dbReference type="SUPFAM" id="SSF143631">
    <property type="entry name" value="ApbE-like"/>
    <property type="match status" value="1"/>
</dbReference>
<evidence type="ECO:0000256" key="5">
    <source>
        <dbReference type="ARBA" id="ARBA00022679"/>
    </source>
</evidence>
<evidence type="ECO:0000313" key="12">
    <source>
        <dbReference type="Proteomes" id="UP000051248"/>
    </source>
</evidence>
<organism evidence="11 12">
    <name type="scientific">Companilactobacillus nodensis DSM 19682 = JCM 14932 = NBRC 107160</name>
    <dbReference type="NCBI Taxonomy" id="1423775"/>
    <lineage>
        <taxon>Bacteria</taxon>
        <taxon>Bacillati</taxon>
        <taxon>Bacillota</taxon>
        <taxon>Bacilli</taxon>
        <taxon>Lactobacillales</taxon>
        <taxon>Lactobacillaceae</taxon>
        <taxon>Companilactobacillus</taxon>
    </lineage>
</organism>
<evidence type="ECO:0000256" key="3">
    <source>
        <dbReference type="ARBA" id="ARBA00016337"/>
    </source>
</evidence>
<dbReference type="Gene3D" id="3.10.520.10">
    <property type="entry name" value="ApbE-like domains"/>
    <property type="match status" value="1"/>
</dbReference>
<comment type="cofactor">
    <cofactor evidence="1">
        <name>Mg(2+)</name>
        <dbReference type="ChEBI" id="CHEBI:18420"/>
    </cofactor>
</comment>
<keyword evidence="12" id="KW-1185">Reference proteome</keyword>
<gene>
    <name evidence="11" type="ORF">FD03_GL001002</name>
</gene>
<dbReference type="EMBL" id="AZDZ01000002">
    <property type="protein sequence ID" value="KRK80868.1"/>
    <property type="molecule type" value="Genomic_DNA"/>
</dbReference>
<evidence type="ECO:0000256" key="9">
    <source>
        <dbReference type="ARBA" id="ARBA00031306"/>
    </source>
</evidence>
<keyword evidence="11" id="KW-0449">Lipoprotein</keyword>
<dbReference type="InterPro" id="IPR003374">
    <property type="entry name" value="ApbE-like_sf"/>
</dbReference>
<dbReference type="InterPro" id="IPR024932">
    <property type="entry name" value="ApbE"/>
</dbReference>
<dbReference type="PATRIC" id="fig|1423775.4.peg.1030"/>
<accession>A0A0R1KIM3</accession>
<evidence type="ECO:0000256" key="10">
    <source>
        <dbReference type="ARBA" id="ARBA00048540"/>
    </source>
</evidence>
<dbReference type="OrthoDB" id="9778595at2"/>
<proteinExistence type="predicted"/>
<reference evidence="11 12" key="1">
    <citation type="journal article" date="2015" name="Genome Announc.">
        <title>Expanding the biotechnology potential of lactobacilli through comparative genomics of 213 strains and associated genera.</title>
        <authorList>
            <person name="Sun Z."/>
            <person name="Harris H.M."/>
            <person name="McCann A."/>
            <person name="Guo C."/>
            <person name="Argimon S."/>
            <person name="Zhang W."/>
            <person name="Yang X."/>
            <person name="Jeffery I.B."/>
            <person name="Cooney J.C."/>
            <person name="Kagawa T.F."/>
            <person name="Liu W."/>
            <person name="Song Y."/>
            <person name="Salvetti E."/>
            <person name="Wrobel A."/>
            <person name="Rasinkangas P."/>
            <person name="Parkhill J."/>
            <person name="Rea M.C."/>
            <person name="O'Sullivan O."/>
            <person name="Ritari J."/>
            <person name="Douillard F.P."/>
            <person name="Paul Ross R."/>
            <person name="Yang R."/>
            <person name="Briner A.E."/>
            <person name="Felis G.E."/>
            <person name="de Vos W.M."/>
            <person name="Barrangou R."/>
            <person name="Klaenhammer T.R."/>
            <person name="Caufield P.W."/>
            <person name="Cui Y."/>
            <person name="Zhang H."/>
            <person name="O'Toole P.W."/>
        </authorList>
    </citation>
    <scope>NUCLEOTIDE SEQUENCE [LARGE SCALE GENOMIC DNA]</scope>
    <source>
        <strain evidence="11 12">DSM 19682</strain>
    </source>
</reference>
<dbReference type="EC" id="2.7.1.180" evidence="2"/>
<keyword evidence="7" id="KW-0274">FAD</keyword>
<evidence type="ECO:0000256" key="1">
    <source>
        <dbReference type="ARBA" id="ARBA00001946"/>
    </source>
</evidence>
<sequence length="265" mass="30276">MAEIKYYYLTSTIKQMNTDFNIVLATTDPTEAVQQVFDEAKHHIEIELHEIDDDFSIEKKDSLVSKFQKGDQDPLINSEPFQLVYDKTIIAEQMTQHYYSAYFNGKYDPTGIIKGWAMERLFNNYLKPLLSTTGIEGVSFKSGEDIKLATRRDSDYRWSININKPNTDDNLSSYYLQNGAIATVNNLNFERVPRSRDSQMEQVTILSDDLIDSVVWANAGISAGTELFPEMIVRSDLTGMFIDKKLGIVNFRDGSVSTNKKIFLK</sequence>
<keyword evidence="5" id="KW-0808">Transferase</keyword>
<keyword evidence="6" id="KW-0479">Metal-binding</keyword>
<keyword evidence="4" id="KW-0285">Flavoprotein</keyword>
<evidence type="ECO:0000313" key="11">
    <source>
        <dbReference type="EMBL" id="KRK80868.1"/>
    </source>
</evidence>
<evidence type="ECO:0000256" key="8">
    <source>
        <dbReference type="ARBA" id="ARBA00022842"/>
    </source>
</evidence>
<dbReference type="GO" id="GO:0016740">
    <property type="term" value="F:transferase activity"/>
    <property type="evidence" value="ECO:0007669"/>
    <property type="project" value="UniProtKB-KW"/>
</dbReference>
<evidence type="ECO:0000256" key="7">
    <source>
        <dbReference type="ARBA" id="ARBA00022827"/>
    </source>
</evidence>
<comment type="catalytic activity">
    <reaction evidence="10">
        <text>L-threonyl-[protein] + FAD = FMN-L-threonyl-[protein] + AMP + H(+)</text>
        <dbReference type="Rhea" id="RHEA:36847"/>
        <dbReference type="Rhea" id="RHEA-COMP:11060"/>
        <dbReference type="Rhea" id="RHEA-COMP:11061"/>
        <dbReference type="ChEBI" id="CHEBI:15378"/>
        <dbReference type="ChEBI" id="CHEBI:30013"/>
        <dbReference type="ChEBI" id="CHEBI:57692"/>
        <dbReference type="ChEBI" id="CHEBI:74257"/>
        <dbReference type="ChEBI" id="CHEBI:456215"/>
        <dbReference type="EC" id="2.7.1.180"/>
    </reaction>
</comment>
<dbReference type="STRING" id="1423775.FD03_GL001002"/>
<dbReference type="Proteomes" id="UP000051248">
    <property type="component" value="Unassembled WGS sequence"/>
</dbReference>
<evidence type="ECO:0000256" key="2">
    <source>
        <dbReference type="ARBA" id="ARBA00011955"/>
    </source>
</evidence>
<name>A0A0R1KIM3_9LACO</name>
<protein>
    <recommendedName>
        <fullName evidence="3">FAD:protein FMN transferase</fullName>
        <ecNumber evidence="2">2.7.1.180</ecNumber>
    </recommendedName>
    <alternativeName>
        <fullName evidence="9">Flavin transferase</fullName>
    </alternativeName>
</protein>